<dbReference type="RefSeq" id="XP_025601559.1">
    <property type="nucleotide sequence ID" value="XM_025741325.1"/>
</dbReference>
<protein>
    <recommendedName>
        <fullName evidence="1">DUF3074 domain-containing protein</fullName>
    </recommendedName>
</protein>
<gene>
    <name evidence="2" type="ORF">FA09DRAFT_327231</name>
</gene>
<organism evidence="2 3">
    <name type="scientific">Tilletiopsis washingtonensis</name>
    <dbReference type="NCBI Taxonomy" id="58919"/>
    <lineage>
        <taxon>Eukaryota</taxon>
        <taxon>Fungi</taxon>
        <taxon>Dikarya</taxon>
        <taxon>Basidiomycota</taxon>
        <taxon>Ustilaginomycotina</taxon>
        <taxon>Exobasidiomycetes</taxon>
        <taxon>Entylomatales</taxon>
        <taxon>Entylomatales incertae sedis</taxon>
        <taxon>Tilletiopsis</taxon>
    </lineage>
</organism>
<dbReference type="OrthoDB" id="6423603at2759"/>
<dbReference type="SUPFAM" id="SSF55961">
    <property type="entry name" value="Bet v1-like"/>
    <property type="match status" value="1"/>
</dbReference>
<dbReference type="EMBL" id="KZ819283">
    <property type="protein sequence ID" value="PWO01281.1"/>
    <property type="molecule type" value="Genomic_DNA"/>
</dbReference>
<feature type="domain" description="DUF3074" evidence="1">
    <location>
        <begin position="6"/>
        <end position="153"/>
    </location>
</feature>
<dbReference type="Proteomes" id="UP000245946">
    <property type="component" value="Unassembled WGS sequence"/>
</dbReference>
<reference evidence="2 3" key="1">
    <citation type="journal article" date="2018" name="Mol. Biol. Evol.">
        <title>Broad Genomic Sampling Reveals a Smut Pathogenic Ancestry of the Fungal Clade Ustilaginomycotina.</title>
        <authorList>
            <person name="Kijpornyongpan T."/>
            <person name="Mondo S.J."/>
            <person name="Barry K."/>
            <person name="Sandor L."/>
            <person name="Lee J."/>
            <person name="Lipzen A."/>
            <person name="Pangilinan J."/>
            <person name="LaButti K."/>
            <person name="Hainaut M."/>
            <person name="Henrissat B."/>
            <person name="Grigoriev I.V."/>
            <person name="Spatafora J.W."/>
            <person name="Aime M.C."/>
        </authorList>
    </citation>
    <scope>NUCLEOTIDE SEQUENCE [LARGE SCALE GENOMIC DNA]</scope>
    <source>
        <strain evidence="2 3">MCA 4186</strain>
    </source>
</reference>
<dbReference type="Pfam" id="PF11274">
    <property type="entry name" value="DUF3074"/>
    <property type="match status" value="1"/>
</dbReference>
<evidence type="ECO:0000313" key="2">
    <source>
        <dbReference type="EMBL" id="PWO01281.1"/>
    </source>
</evidence>
<dbReference type="InterPro" id="IPR023393">
    <property type="entry name" value="START-like_dom_sf"/>
</dbReference>
<dbReference type="InterPro" id="IPR024500">
    <property type="entry name" value="DUF3074"/>
</dbReference>
<evidence type="ECO:0000259" key="1">
    <source>
        <dbReference type="Pfam" id="PF11274"/>
    </source>
</evidence>
<keyword evidence="3" id="KW-1185">Reference proteome</keyword>
<dbReference type="Gene3D" id="3.30.530.20">
    <property type="match status" value="1"/>
</dbReference>
<name>A0A316ZHP6_9BASI</name>
<sequence>MTSAVEVDVLERGVAEVWNNTYALPTLTANRDFLQLLLTLELPRHAEPYSEAHEAQLLASLKGESLPEPGPDALRSFIVIQLPVSHDKCPERGPEGYVRAYYASVEAIHERADGTTEWRMFLQSDASGRVPLFFQEMAMPSKTAPDVPCYINWKAKKNEEAGRVPTATSTAPTHTAS</sequence>
<accession>A0A316ZHP6</accession>
<dbReference type="STRING" id="58919.A0A316ZHP6"/>
<evidence type="ECO:0000313" key="3">
    <source>
        <dbReference type="Proteomes" id="UP000245946"/>
    </source>
</evidence>
<dbReference type="PANTHER" id="PTHR40370">
    <property type="entry name" value="EXPRESSED PROTEIN"/>
    <property type="match status" value="1"/>
</dbReference>
<dbReference type="GeneID" id="37268869"/>
<proteinExistence type="predicted"/>
<dbReference type="PANTHER" id="PTHR40370:SF1">
    <property type="entry name" value="DUF3074 DOMAIN-CONTAINING PROTEIN"/>
    <property type="match status" value="1"/>
</dbReference>
<dbReference type="AlphaFoldDB" id="A0A316ZHP6"/>